<keyword evidence="2" id="KW-1185">Reference proteome</keyword>
<evidence type="ECO:0000313" key="2">
    <source>
        <dbReference type="Proteomes" id="UP000556026"/>
    </source>
</evidence>
<name>A0A6V8MN73_9BACT</name>
<dbReference type="EMBL" id="BLXX01000014">
    <property type="protein sequence ID" value="GFO61460.1"/>
    <property type="molecule type" value="Genomic_DNA"/>
</dbReference>
<sequence length="95" mass="10780">MKKRDEYVEKLSAQLVEWDNQIEQLQDKALSATPDSGEGYSKAIAALKTKRDQAAQKLQGISAAGEDEWEDMKEGTDRVWNEVRSNLRDAILKIK</sequence>
<dbReference type="AlphaFoldDB" id="A0A6V8MN73"/>
<evidence type="ECO:0000313" key="1">
    <source>
        <dbReference type="EMBL" id="GFO61460.1"/>
    </source>
</evidence>
<protein>
    <recommendedName>
        <fullName evidence="3">Coiled coil domain-containing protein</fullName>
    </recommendedName>
</protein>
<accession>A0A6V8MN73</accession>
<gene>
    <name evidence="1" type="ORF">GMST_37850</name>
</gene>
<dbReference type="RefSeq" id="WP_183356252.1">
    <property type="nucleotide sequence ID" value="NZ_BLXX01000014.1"/>
</dbReference>
<evidence type="ECO:0008006" key="3">
    <source>
        <dbReference type="Google" id="ProtNLM"/>
    </source>
</evidence>
<reference evidence="2" key="1">
    <citation type="submission" date="2020-06" db="EMBL/GenBank/DDBJ databases">
        <title>Draft genomic sequence of Geomonas sp. Red330.</title>
        <authorList>
            <person name="Itoh H."/>
            <person name="Zhenxing X."/>
            <person name="Ushijima N."/>
            <person name="Masuda Y."/>
            <person name="Shiratori Y."/>
            <person name="Senoo K."/>
        </authorList>
    </citation>
    <scope>NUCLEOTIDE SEQUENCE [LARGE SCALE GENOMIC DNA]</scope>
    <source>
        <strain evidence="2">Red330</strain>
    </source>
</reference>
<proteinExistence type="predicted"/>
<dbReference type="Proteomes" id="UP000556026">
    <property type="component" value="Unassembled WGS sequence"/>
</dbReference>
<organism evidence="1 2">
    <name type="scientific">Geomonas silvestris</name>
    <dbReference type="NCBI Taxonomy" id="2740184"/>
    <lineage>
        <taxon>Bacteria</taxon>
        <taxon>Pseudomonadati</taxon>
        <taxon>Thermodesulfobacteriota</taxon>
        <taxon>Desulfuromonadia</taxon>
        <taxon>Geobacterales</taxon>
        <taxon>Geobacteraceae</taxon>
        <taxon>Geomonas</taxon>
    </lineage>
</organism>
<comment type="caution">
    <text evidence="1">The sequence shown here is derived from an EMBL/GenBank/DDBJ whole genome shotgun (WGS) entry which is preliminary data.</text>
</comment>